<evidence type="ECO:0000256" key="1">
    <source>
        <dbReference type="SAM" id="Coils"/>
    </source>
</evidence>
<feature type="compositionally biased region" description="Polar residues" evidence="2">
    <location>
        <begin position="24"/>
        <end position="40"/>
    </location>
</feature>
<protein>
    <recommendedName>
        <fullName evidence="3">STB6-like N-terminal domain-containing protein</fullName>
    </recommendedName>
</protein>
<dbReference type="Proteomes" id="UP000016934">
    <property type="component" value="Unassembled WGS sequence"/>
</dbReference>
<dbReference type="PANTHER" id="PTHR31011">
    <property type="entry name" value="PROTEIN STB2-RELATED"/>
    <property type="match status" value="1"/>
</dbReference>
<sequence length="909" mass="101154">MDSPLPVPPSRVHTEKELRRQMPPLQTTSIQHTSSAQSRPQPAVFKSPIADMLPEQAMARSPASPPAHQRFVLTDLVAARYLEEDPATACHVLARRQRIEGYEVYLVEQWACSRTHPTYLITTYTGNPNDSVLATIISVPSNEDEWSPQMRLYFKSLTDCYARRKETPYGTLMITNLSGFPSSLTVIPIPGGDVKKYREAFVVNENLKRLGCSGRLGIKLTPPSGATQAKFQQLYRTSDRIPFNASVIELVKLCQIALVLFGKLEPEYADGLLCDLTEKAINDWWIDFGSEYYTVEPHDGILGPTTVAALLGMLMGARNRLSACNAAVAKDVFDIDATKRGIAHFQKSHHLPRTRRLDRQTLEQLRRSSAKAARKEGWAVPRAFKSTVAELGGKGGEMVMGIVGAGQKDGIAEVETVDIDQFVELVRGEHAKWLWHGKPKKTTSGDSMFDRLPGGESRSSSPDKHDQHAPKPVRQESTTDHHGITKRDTGSSETKKAEVFTPEGLEKEYFKDPSSKRAAIKAKLESGGFHHIKNAVGLRTHATKLSRDEHGRHGLHRTKSGSVPLQYTDSRTSIEYESHSDDPYSIISPQNMAGEEPAFAKVLTETPGESATSLHNHRSVSSRHASALRTSIVESDTSEQPEQPPTVASSLAGSTYHGIDLTCLPVSEANTIPPLLRRTQSGSQFGLVRPPRHNEWWPRHLSFSTAEESILRWPPINPSTSTPSEEEEEEEEDEEEEALATEDFNPSSATSLTARSALQNMHSTQLKRLHHTLAQVSKKDQDWVNSRVAEIIALSQSVDADIETLESIYYPRLDTYHSLREDTHAMVTNNRALLTTSLRELENVRDKLEYEISALRGKVEDVEDVVAEFERQVEFVEGRLQELDGVLGEREGWWAWGLRILTGLGSAPG</sequence>
<evidence type="ECO:0000313" key="4">
    <source>
        <dbReference type="EMBL" id="EMD59759.1"/>
    </source>
</evidence>
<keyword evidence="5" id="KW-1185">Reference proteome</keyword>
<reference evidence="5" key="2">
    <citation type="journal article" date="2013" name="PLoS Genet.">
        <title>Comparative genome structure, secondary metabolite, and effector coding capacity across Cochliobolus pathogens.</title>
        <authorList>
            <person name="Condon B.J."/>
            <person name="Leng Y."/>
            <person name="Wu D."/>
            <person name="Bushley K.E."/>
            <person name="Ohm R.A."/>
            <person name="Otillar R."/>
            <person name="Martin J."/>
            <person name="Schackwitz W."/>
            <person name="Grimwood J."/>
            <person name="MohdZainudin N."/>
            <person name="Xue C."/>
            <person name="Wang R."/>
            <person name="Manning V.A."/>
            <person name="Dhillon B."/>
            <person name="Tu Z.J."/>
            <person name="Steffenson B.J."/>
            <person name="Salamov A."/>
            <person name="Sun H."/>
            <person name="Lowry S."/>
            <person name="LaButti K."/>
            <person name="Han J."/>
            <person name="Copeland A."/>
            <person name="Lindquist E."/>
            <person name="Barry K."/>
            <person name="Schmutz J."/>
            <person name="Baker S.E."/>
            <person name="Ciuffetti L.M."/>
            <person name="Grigoriev I.V."/>
            <person name="Zhong S."/>
            <person name="Turgeon B.G."/>
        </authorList>
    </citation>
    <scope>NUCLEOTIDE SEQUENCE [LARGE SCALE GENOMIC DNA]</scope>
    <source>
        <strain evidence="5">ND90Pr / ATCC 201652</strain>
    </source>
</reference>
<dbReference type="OrthoDB" id="19806at2759"/>
<feature type="compositionally biased region" description="Acidic residues" evidence="2">
    <location>
        <begin position="724"/>
        <end position="740"/>
    </location>
</feature>
<feature type="region of interest" description="Disordered" evidence="2">
    <location>
        <begin position="1"/>
        <end position="42"/>
    </location>
</feature>
<feature type="coiled-coil region" evidence="1">
    <location>
        <begin position="831"/>
        <end position="886"/>
    </location>
</feature>
<dbReference type="HOGENOM" id="CLU_010065_0_0_1"/>
<feature type="region of interest" description="Disordered" evidence="2">
    <location>
        <begin position="712"/>
        <end position="748"/>
    </location>
</feature>
<dbReference type="AlphaFoldDB" id="M2QXG4"/>
<accession>M2QXG4</accession>
<dbReference type="STRING" id="665912.M2QXG4"/>
<dbReference type="eggNOG" id="ENOG502QT8Q">
    <property type="taxonomic scope" value="Eukaryota"/>
</dbReference>
<evidence type="ECO:0000313" key="5">
    <source>
        <dbReference type="Proteomes" id="UP000016934"/>
    </source>
</evidence>
<gene>
    <name evidence="4" type="ORF">COCSADRAFT_253696</name>
</gene>
<feature type="compositionally biased region" description="Basic and acidic residues" evidence="2">
    <location>
        <begin position="461"/>
        <end position="500"/>
    </location>
</feature>
<dbReference type="GeneID" id="19135272"/>
<name>M2QXG4_COCSN</name>
<keyword evidence="1" id="KW-0175">Coiled coil</keyword>
<feature type="domain" description="STB6-like N-terminal" evidence="3">
    <location>
        <begin position="69"/>
        <end position="210"/>
    </location>
</feature>
<dbReference type="PANTHER" id="PTHR31011:SF2">
    <property type="entry name" value="PROTEIN STB2-RELATED"/>
    <property type="match status" value="1"/>
</dbReference>
<proteinExistence type="predicted"/>
<evidence type="ECO:0000256" key="2">
    <source>
        <dbReference type="SAM" id="MobiDB-lite"/>
    </source>
</evidence>
<dbReference type="InterPro" id="IPR038919">
    <property type="entry name" value="STB2/STB2"/>
</dbReference>
<dbReference type="OMA" id="IEYESHS"/>
<dbReference type="RefSeq" id="XP_007704742.1">
    <property type="nucleotide sequence ID" value="XM_007706552.1"/>
</dbReference>
<dbReference type="InterPro" id="IPR059025">
    <property type="entry name" value="STB6_N"/>
</dbReference>
<reference evidence="4 5" key="1">
    <citation type="journal article" date="2012" name="PLoS Pathog.">
        <title>Diverse lifestyles and strategies of plant pathogenesis encoded in the genomes of eighteen Dothideomycetes fungi.</title>
        <authorList>
            <person name="Ohm R.A."/>
            <person name="Feau N."/>
            <person name="Henrissat B."/>
            <person name="Schoch C.L."/>
            <person name="Horwitz B.A."/>
            <person name="Barry K.W."/>
            <person name="Condon B.J."/>
            <person name="Copeland A.C."/>
            <person name="Dhillon B."/>
            <person name="Glaser F."/>
            <person name="Hesse C.N."/>
            <person name="Kosti I."/>
            <person name="LaButti K."/>
            <person name="Lindquist E.A."/>
            <person name="Lucas S."/>
            <person name="Salamov A.A."/>
            <person name="Bradshaw R.E."/>
            <person name="Ciuffetti L."/>
            <person name="Hamelin R.C."/>
            <person name="Kema G.H.J."/>
            <person name="Lawrence C."/>
            <person name="Scott J.A."/>
            <person name="Spatafora J.W."/>
            <person name="Turgeon B.G."/>
            <person name="de Wit P.J.G.M."/>
            <person name="Zhong S."/>
            <person name="Goodwin S.B."/>
            <person name="Grigoriev I.V."/>
        </authorList>
    </citation>
    <scope>NUCLEOTIDE SEQUENCE [LARGE SCALE GENOMIC DNA]</scope>
    <source>
        <strain evidence="5">ND90Pr / ATCC 201652</strain>
    </source>
</reference>
<dbReference type="GO" id="GO:0070822">
    <property type="term" value="C:Sin3-type complex"/>
    <property type="evidence" value="ECO:0007669"/>
    <property type="project" value="TreeGrafter"/>
</dbReference>
<evidence type="ECO:0000259" key="3">
    <source>
        <dbReference type="Pfam" id="PF25995"/>
    </source>
</evidence>
<dbReference type="EMBL" id="KB445652">
    <property type="protein sequence ID" value="EMD59759.1"/>
    <property type="molecule type" value="Genomic_DNA"/>
</dbReference>
<feature type="region of interest" description="Disordered" evidence="2">
    <location>
        <begin position="606"/>
        <end position="649"/>
    </location>
</feature>
<feature type="compositionally biased region" description="Polar residues" evidence="2">
    <location>
        <begin position="622"/>
        <end position="649"/>
    </location>
</feature>
<organism evidence="4 5">
    <name type="scientific">Cochliobolus sativus (strain ND90Pr / ATCC 201652)</name>
    <name type="common">Common root rot and spot blotch fungus</name>
    <name type="synonym">Bipolaris sorokiniana</name>
    <dbReference type="NCBI Taxonomy" id="665912"/>
    <lineage>
        <taxon>Eukaryota</taxon>
        <taxon>Fungi</taxon>
        <taxon>Dikarya</taxon>
        <taxon>Ascomycota</taxon>
        <taxon>Pezizomycotina</taxon>
        <taxon>Dothideomycetes</taxon>
        <taxon>Pleosporomycetidae</taxon>
        <taxon>Pleosporales</taxon>
        <taxon>Pleosporineae</taxon>
        <taxon>Pleosporaceae</taxon>
        <taxon>Bipolaris</taxon>
    </lineage>
</organism>
<feature type="region of interest" description="Disordered" evidence="2">
    <location>
        <begin position="437"/>
        <end position="500"/>
    </location>
</feature>
<dbReference type="KEGG" id="bsc:COCSADRAFT_253696"/>
<dbReference type="Pfam" id="PF25995">
    <property type="entry name" value="STB6_N"/>
    <property type="match status" value="1"/>
</dbReference>